<accession>R0GCC0</accession>
<evidence type="ECO:0000313" key="2">
    <source>
        <dbReference type="Proteomes" id="UP000029121"/>
    </source>
</evidence>
<reference evidence="2" key="1">
    <citation type="journal article" date="2013" name="Nat. Genet.">
        <title>The Capsella rubella genome and the genomic consequences of rapid mating system evolution.</title>
        <authorList>
            <person name="Slotte T."/>
            <person name="Hazzouri K.M."/>
            <person name="Agren J.A."/>
            <person name="Koenig D."/>
            <person name="Maumus F."/>
            <person name="Guo Y.L."/>
            <person name="Steige K."/>
            <person name="Platts A.E."/>
            <person name="Escobar J.S."/>
            <person name="Newman L.K."/>
            <person name="Wang W."/>
            <person name="Mandakova T."/>
            <person name="Vello E."/>
            <person name="Smith L.M."/>
            <person name="Henz S.R."/>
            <person name="Steffen J."/>
            <person name="Takuno S."/>
            <person name="Brandvain Y."/>
            <person name="Coop G."/>
            <person name="Andolfatto P."/>
            <person name="Hu T.T."/>
            <person name="Blanchette M."/>
            <person name="Clark R.M."/>
            <person name="Quesneville H."/>
            <person name="Nordborg M."/>
            <person name="Gaut B.S."/>
            <person name="Lysak M.A."/>
            <person name="Jenkins J."/>
            <person name="Grimwood J."/>
            <person name="Chapman J."/>
            <person name="Prochnik S."/>
            <person name="Shu S."/>
            <person name="Rokhsar D."/>
            <person name="Schmutz J."/>
            <person name="Weigel D."/>
            <person name="Wright S.I."/>
        </authorList>
    </citation>
    <scope>NUCLEOTIDE SEQUENCE [LARGE SCALE GENOMIC DNA]</scope>
    <source>
        <strain evidence="2">cv. Monte Gargano</strain>
    </source>
</reference>
<keyword evidence="2" id="KW-1185">Reference proteome</keyword>
<dbReference type="Proteomes" id="UP000029121">
    <property type="component" value="Unassembled WGS sequence"/>
</dbReference>
<protein>
    <submittedName>
        <fullName evidence="1">Uncharacterized protein</fullName>
    </submittedName>
</protein>
<dbReference type="AlphaFoldDB" id="R0GCC0"/>
<proteinExistence type="predicted"/>
<name>R0GCC0_9BRAS</name>
<dbReference type="STRING" id="81985.R0GCC0"/>
<organism evidence="1 2">
    <name type="scientific">Capsella rubella</name>
    <dbReference type="NCBI Taxonomy" id="81985"/>
    <lineage>
        <taxon>Eukaryota</taxon>
        <taxon>Viridiplantae</taxon>
        <taxon>Streptophyta</taxon>
        <taxon>Embryophyta</taxon>
        <taxon>Tracheophyta</taxon>
        <taxon>Spermatophyta</taxon>
        <taxon>Magnoliopsida</taxon>
        <taxon>eudicotyledons</taxon>
        <taxon>Gunneridae</taxon>
        <taxon>Pentapetalae</taxon>
        <taxon>rosids</taxon>
        <taxon>malvids</taxon>
        <taxon>Brassicales</taxon>
        <taxon>Brassicaceae</taxon>
        <taxon>Camelineae</taxon>
        <taxon>Capsella</taxon>
    </lineage>
</organism>
<evidence type="ECO:0000313" key="1">
    <source>
        <dbReference type="EMBL" id="EOA14309.1"/>
    </source>
</evidence>
<dbReference type="eggNOG" id="KOG0769">
    <property type="taxonomic scope" value="Eukaryota"/>
</dbReference>
<sequence>MLFVEVHFYCLFFNHRSVKSRLQTKQVMAGDKRQQYKGPLEEILKMIRYEVLYRFYKGMEHKDKCKVFKRLRF</sequence>
<gene>
    <name evidence="1" type="ORF">CARUB_v10027478mg</name>
</gene>
<dbReference type="EMBL" id="KB870812">
    <property type="protein sequence ID" value="EOA14309.1"/>
    <property type="molecule type" value="Genomic_DNA"/>
</dbReference>